<dbReference type="RefSeq" id="WP_022465963.1">
    <property type="nucleotide sequence ID" value="NZ_JACRSX010000023.1"/>
</dbReference>
<organism evidence="1 2">
    <name type="scientific">Jutongia huaianensis</name>
    <dbReference type="NCBI Taxonomy" id="2763668"/>
    <lineage>
        <taxon>Bacteria</taxon>
        <taxon>Bacillati</taxon>
        <taxon>Bacillota</taxon>
        <taxon>Clostridia</taxon>
        <taxon>Lachnospirales</taxon>
        <taxon>Lachnospiraceae</taxon>
        <taxon>Jutongia</taxon>
    </lineage>
</organism>
<keyword evidence="2" id="KW-1185">Reference proteome</keyword>
<evidence type="ECO:0000313" key="1">
    <source>
        <dbReference type="EMBL" id="MBC8563490.1"/>
    </source>
</evidence>
<comment type="caution">
    <text evidence="1">The sequence shown here is derived from an EMBL/GenBank/DDBJ whole genome shotgun (WGS) entry which is preliminary data.</text>
</comment>
<sequence>MRNKRVNYPKGNAMVFPLELAQIPEEEKVRDLKYLYPLEVTELNGMVMDVCDQMEYDGSPMYDQYPDKVTMERMASGICCHYCRQRDRVDQKWLRPMVEIMLCNEMNCRRERRCRHNR</sequence>
<protein>
    <submittedName>
        <fullName evidence="1">Uncharacterized protein</fullName>
    </submittedName>
</protein>
<reference evidence="1 2" key="1">
    <citation type="submission" date="2020-08" db="EMBL/GenBank/DDBJ databases">
        <title>Genome public.</title>
        <authorList>
            <person name="Liu C."/>
            <person name="Sun Q."/>
        </authorList>
    </citation>
    <scope>NUCLEOTIDE SEQUENCE [LARGE SCALE GENOMIC DNA]</scope>
    <source>
        <strain evidence="1 2">NSJ-37</strain>
    </source>
</reference>
<accession>A0ABR7N4E8</accession>
<gene>
    <name evidence="1" type="ORF">H8704_12800</name>
</gene>
<dbReference type="Proteomes" id="UP000606193">
    <property type="component" value="Unassembled WGS sequence"/>
</dbReference>
<name>A0ABR7N4E8_9FIRM</name>
<evidence type="ECO:0000313" key="2">
    <source>
        <dbReference type="Proteomes" id="UP000606193"/>
    </source>
</evidence>
<proteinExistence type="predicted"/>
<dbReference type="EMBL" id="JACRSX010000023">
    <property type="protein sequence ID" value="MBC8563490.1"/>
    <property type="molecule type" value="Genomic_DNA"/>
</dbReference>